<reference evidence="1 2" key="1">
    <citation type="journal article" date="2019" name="Front. Microbiol.">
        <title>Ammonia Oxidation by the Arctic Terrestrial Thaumarchaeote Candidatus Nitrosocosmicus arcticus Is Stimulated by Increasing Temperatures.</title>
        <authorList>
            <person name="Alves R.J.E."/>
            <person name="Kerou M."/>
            <person name="Zappe A."/>
            <person name="Bittner R."/>
            <person name="Abby S.S."/>
            <person name="Schmidt H.A."/>
            <person name="Pfeifer K."/>
            <person name="Schleper C."/>
        </authorList>
    </citation>
    <scope>NUCLEOTIDE SEQUENCE [LARGE SCALE GENOMIC DNA]</scope>
    <source>
        <strain evidence="1 2">Kfb</strain>
    </source>
</reference>
<evidence type="ECO:0000313" key="1">
    <source>
        <dbReference type="EMBL" id="TVP41981.1"/>
    </source>
</evidence>
<dbReference type="Proteomes" id="UP000315289">
    <property type="component" value="Unassembled WGS sequence"/>
</dbReference>
<dbReference type="OrthoDB" id="379181at2157"/>
<comment type="caution">
    <text evidence="1">The sequence shown here is derived from an EMBL/GenBank/DDBJ whole genome shotgun (WGS) entry which is preliminary data.</text>
</comment>
<organism evidence="1 2">
    <name type="scientific">Candidatus Nitrosocosmicus arcticus</name>
    <dbReference type="NCBI Taxonomy" id="2035267"/>
    <lineage>
        <taxon>Archaea</taxon>
        <taxon>Nitrososphaerota</taxon>
        <taxon>Nitrososphaeria</taxon>
        <taxon>Nitrososphaerales</taxon>
        <taxon>Nitrososphaeraceae</taxon>
        <taxon>Candidatus Nitrosocosmicus</taxon>
    </lineage>
</organism>
<keyword evidence="2" id="KW-1185">Reference proteome</keyword>
<dbReference type="AlphaFoldDB" id="A0A557SZF3"/>
<dbReference type="EMBL" id="VOAH01000001">
    <property type="protein sequence ID" value="TVP41981.1"/>
    <property type="molecule type" value="Genomic_DNA"/>
</dbReference>
<accession>A0A557SZF3</accession>
<dbReference type="RefSeq" id="WP_144728516.1">
    <property type="nucleotide sequence ID" value="NZ_ML675578.1"/>
</dbReference>
<evidence type="ECO:0000313" key="2">
    <source>
        <dbReference type="Proteomes" id="UP000315289"/>
    </source>
</evidence>
<protein>
    <submittedName>
        <fullName evidence="1">Uncharacterized protein</fullName>
    </submittedName>
</protein>
<proteinExistence type="predicted"/>
<sequence length="87" mass="9470">MNKYTFFLLVPIVIALSMISISANLSQNVIASPSQTFCPPICLDEVQQHVNDAREALNDGNVVVASSELDIVDSLLDQLDDMTSKSD</sequence>
<gene>
    <name evidence="1" type="ORF">NARC_10387</name>
</gene>
<name>A0A557SZF3_9ARCH</name>